<evidence type="ECO:0000256" key="5">
    <source>
        <dbReference type="ARBA" id="ARBA00023125"/>
    </source>
</evidence>
<evidence type="ECO:0000256" key="6">
    <source>
        <dbReference type="ARBA" id="ARBA00047942"/>
    </source>
</evidence>
<comment type="caution">
    <text evidence="8">The sequence shown here is derived from an EMBL/GenBank/DDBJ whole genome shotgun (WGS) entry which is preliminary data.</text>
</comment>
<dbReference type="GO" id="GO:0032259">
    <property type="term" value="P:methylation"/>
    <property type="evidence" value="ECO:0007669"/>
    <property type="project" value="UniProtKB-KW"/>
</dbReference>
<sequence length="251" mass="28666">MTEEQLIKSKKRVQQHGEVFTPKKIVNLMLDQEELQENLRDLSSTFLEPSAGEGAFLTEILRRKLKIARQISASRDKYDENALIALSSLYGIELLEDNVELLVMNMIITFSNEYTRVAMAEFTANADDVVIRHVIDSAKTIIRANMVQGNALTRLNDRGESLLFSEWQLLPIKRGVRKVQRILYTFDTILDQGDADVTVQIEQPAYEAIDLFADLFEDDEPKQREAETPLVKYVPVKLTEVYKELVEAVGE</sequence>
<evidence type="ECO:0000313" key="9">
    <source>
        <dbReference type="Proteomes" id="UP000705994"/>
    </source>
</evidence>
<dbReference type="PANTHER" id="PTHR33841">
    <property type="entry name" value="DNA METHYLTRANSFERASE YEEA-RELATED"/>
    <property type="match status" value="1"/>
</dbReference>
<evidence type="ECO:0000259" key="7">
    <source>
        <dbReference type="Pfam" id="PF02384"/>
    </source>
</evidence>
<dbReference type="EMBL" id="JAHBFX010000001">
    <property type="protein sequence ID" value="MBZ5999171.1"/>
    <property type="molecule type" value="Genomic_DNA"/>
</dbReference>
<gene>
    <name evidence="8" type="ORF">KIJ07_01830</name>
</gene>
<comment type="catalytic activity">
    <reaction evidence="6">
        <text>a 2'-deoxyadenosine in DNA + S-adenosyl-L-methionine = an N(6)-methyl-2'-deoxyadenosine in DNA + S-adenosyl-L-homocysteine + H(+)</text>
        <dbReference type="Rhea" id="RHEA:15197"/>
        <dbReference type="Rhea" id="RHEA-COMP:12418"/>
        <dbReference type="Rhea" id="RHEA-COMP:12419"/>
        <dbReference type="ChEBI" id="CHEBI:15378"/>
        <dbReference type="ChEBI" id="CHEBI:57856"/>
        <dbReference type="ChEBI" id="CHEBI:59789"/>
        <dbReference type="ChEBI" id="CHEBI:90615"/>
        <dbReference type="ChEBI" id="CHEBI:90616"/>
        <dbReference type="EC" id="2.1.1.72"/>
    </reaction>
</comment>
<dbReference type="PRINTS" id="PR00507">
    <property type="entry name" value="N12N6MTFRASE"/>
</dbReference>
<organism evidence="8 9">
    <name type="scientific">Leuconostoc gelidum subsp. gelidum</name>
    <dbReference type="NCBI Taxonomy" id="1607839"/>
    <lineage>
        <taxon>Bacteria</taxon>
        <taxon>Bacillati</taxon>
        <taxon>Bacillota</taxon>
        <taxon>Bacilli</taxon>
        <taxon>Lactobacillales</taxon>
        <taxon>Lactobacillaceae</taxon>
        <taxon>Leuconostoc</taxon>
        <taxon>Leuconostoc gelidum group</taxon>
    </lineage>
</organism>
<accession>A0ABS7V2I1</accession>
<dbReference type="SUPFAM" id="SSF53335">
    <property type="entry name" value="S-adenosyl-L-methionine-dependent methyltransferases"/>
    <property type="match status" value="1"/>
</dbReference>
<dbReference type="InterPro" id="IPR003356">
    <property type="entry name" value="DNA_methylase_A-5"/>
</dbReference>
<name>A0ABS7V2I1_LEUGE</name>
<dbReference type="PANTHER" id="PTHR33841:SF6">
    <property type="entry name" value="TYPE II METHYLTRANSFERASE M.HINDII"/>
    <property type="match status" value="1"/>
</dbReference>
<keyword evidence="2 8" id="KW-0489">Methyltransferase</keyword>
<evidence type="ECO:0000256" key="3">
    <source>
        <dbReference type="ARBA" id="ARBA00022679"/>
    </source>
</evidence>
<keyword evidence="4" id="KW-0680">Restriction system</keyword>
<keyword evidence="3" id="KW-0808">Transferase</keyword>
<keyword evidence="5" id="KW-0238">DNA-binding</keyword>
<protein>
    <recommendedName>
        <fullName evidence="1">site-specific DNA-methyltransferase (adenine-specific)</fullName>
        <ecNumber evidence="1">2.1.1.72</ecNumber>
    </recommendedName>
</protein>
<proteinExistence type="predicted"/>
<dbReference type="Proteomes" id="UP000705994">
    <property type="component" value="Unassembled WGS sequence"/>
</dbReference>
<dbReference type="InterPro" id="IPR029063">
    <property type="entry name" value="SAM-dependent_MTases_sf"/>
</dbReference>
<dbReference type="EC" id="2.1.1.72" evidence="1"/>
<dbReference type="GO" id="GO:0008168">
    <property type="term" value="F:methyltransferase activity"/>
    <property type="evidence" value="ECO:0007669"/>
    <property type="project" value="UniProtKB-KW"/>
</dbReference>
<feature type="domain" description="DNA methylase adenine-specific" evidence="7">
    <location>
        <begin position="11"/>
        <end position="113"/>
    </location>
</feature>
<dbReference type="Gene3D" id="3.40.50.150">
    <property type="entry name" value="Vaccinia Virus protein VP39"/>
    <property type="match status" value="1"/>
</dbReference>
<keyword evidence="9" id="KW-1185">Reference proteome</keyword>
<evidence type="ECO:0000256" key="1">
    <source>
        <dbReference type="ARBA" id="ARBA00011900"/>
    </source>
</evidence>
<reference evidence="8 9" key="1">
    <citation type="submission" date="2021-05" db="EMBL/GenBank/DDBJ databases">
        <title>Pangenome of Leuconostoc gelidum warrants species status for Leuconostoc gelidum subsp. gasicomitatum.</title>
        <authorList>
            <person name="Johansson P."/>
            <person name="Sade E."/>
            <person name="Hultman J."/>
            <person name="Auvinen P."/>
            <person name="Bjorkroth J."/>
        </authorList>
    </citation>
    <scope>NUCLEOTIDE SEQUENCE [LARGE SCALE GENOMIC DNA]</scope>
    <source>
        <strain evidence="8 9">AMKR21</strain>
    </source>
</reference>
<evidence type="ECO:0000256" key="4">
    <source>
        <dbReference type="ARBA" id="ARBA00022747"/>
    </source>
</evidence>
<dbReference type="Pfam" id="PF02384">
    <property type="entry name" value="N6_Mtase"/>
    <property type="match status" value="1"/>
</dbReference>
<evidence type="ECO:0000256" key="2">
    <source>
        <dbReference type="ARBA" id="ARBA00022603"/>
    </source>
</evidence>
<dbReference type="InterPro" id="IPR050953">
    <property type="entry name" value="N4_N6_ade-DNA_methylase"/>
</dbReference>
<dbReference type="RefSeq" id="WP_224145614.1">
    <property type="nucleotide sequence ID" value="NZ_JAHBFO010000026.1"/>
</dbReference>
<evidence type="ECO:0000313" key="8">
    <source>
        <dbReference type="EMBL" id="MBZ5999171.1"/>
    </source>
</evidence>